<reference evidence="3" key="1">
    <citation type="submission" date="2022-11" db="EMBL/GenBank/DDBJ databases">
        <authorList>
            <person name="Petersen C."/>
        </authorList>
    </citation>
    <scope>NUCLEOTIDE SEQUENCE</scope>
    <source>
        <strain evidence="3">IBT 26290</strain>
    </source>
</reference>
<keyword evidence="4" id="KW-1185">Reference proteome</keyword>
<dbReference type="InterPro" id="IPR055936">
    <property type="entry name" value="DUF7514"/>
</dbReference>
<dbReference type="Proteomes" id="UP001149163">
    <property type="component" value="Unassembled WGS sequence"/>
</dbReference>
<comment type="caution">
    <text evidence="3">The sequence shown here is derived from an EMBL/GenBank/DDBJ whole genome shotgun (WGS) entry which is preliminary data.</text>
</comment>
<reference evidence="3" key="2">
    <citation type="journal article" date="2023" name="IMA Fungus">
        <title>Comparative genomic study of the Penicillium genus elucidates a diverse pangenome and 15 lateral gene transfer events.</title>
        <authorList>
            <person name="Petersen C."/>
            <person name="Sorensen T."/>
            <person name="Nielsen M.R."/>
            <person name="Sondergaard T.E."/>
            <person name="Sorensen J.L."/>
            <person name="Fitzpatrick D.A."/>
            <person name="Frisvad J.C."/>
            <person name="Nielsen K.L."/>
        </authorList>
    </citation>
    <scope>NUCLEOTIDE SEQUENCE</scope>
    <source>
        <strain evidence="3">IBT 26290</strain>
    </source>
</reference>
<evidence type="ECO:0000259" key="2">
    <source>
        <dbReference type="Pfam" id="PF24355"/>
    </source>
</evidence>
<organism evidence="3 4">
    <name type="scientific">Penicillium canariense</name>
    <dbReference type="NCBI Taxonomy" id="189055"/>
    <lineage>
        <taxon>Eukaryota</taxon>
        <taxon>Fungi</taxon>
        <taxon>Dikarya</taxon>
        <taxon>Ascomycota</taxon>
        <taxon>Pezizomycotina</taxon>
        <taxon>Eurotiomycetes</taxon>
        <taxon>Eurotiomycetidae</taxon>
        <taxon>Eurotiales</taxon>
        <taxon>Aspergillaceae</taxon>
        <taxon>Penicillium</taxon>
    </lineage>
</organism>
<dbReference type="EMBL" id="JAPQKN010000001">
    <property type="protein sequence ID" value="KAJ5175654.1"/>
    <property type="molecule type" value="Genomic_DNA"/>
</dbReference>
<accession>A0A9W9LTZ5</accession>
<evidence type="ECO:0000313" key="4">
    <source>
        <dbReference type="Proteomes" id="UP001149163"/>
    </source>
</evidence>
<gene>
    <name evidence="3" type="ORF">N7482_001531</name>
</gene>
<dbReference type="RefSeq" id="XP_056547262.1">
    <property type="nucleotide sequence ID" value="XM_056683656.1"/>
</dbReference>
<evidence type="ECO:0000256" key="1">
    <source>
        <dbReference type="SAM" id="MobiDB-lite"/>
    </source>
</evidence>
<proteinExistence type="predicted"/>
<sequence>MCVVPDRPSLPGDEPRALCLYFTGHADVDVQAPTHPPVSPGSPPACHSPDRASASPAMASATSHWGTLINPDKSPAPLLEQLCLGIAQLMVRYWTEKLAPRNSREGLTDCVRQPSFDSSPTTDLTPDRLAAFYRKVGGNYDPLFLETKTQALSFIYQSLGCFHSLQPSKSPYEPPFSPLAMPEWLRALADHSGAHGPG</sequence>
<feature type="domain" description="DUF7514" evidence="2">
    <location>
        <begin position="66"/>
        <end position="178"/>
    </location>
</feature>
<feature type="compositionally biased region" description="Pro residues" evidence="1">
    <location>
        <begin position="34"/>
        <end position="43"/>
    </location>
</feature>
<dbReference type="PANTHER" id="PTHR39611">
    <property type="entry name" value="HYDROXYPROLINE-RICH GLYCOPROTEIN DZ-HRGP-RELATED"/>
    <property type="match status" value="1"/>
</dbReference>
<name>A0A9W9LTZ5_9EURO</name>
<feature type="region of interest" description="Disordered" evidence="1">
    <location>
        <begin position="31"/>
        <end position="57"/>
    </location>
</feature>
<dbReference type="PANTHER" id="PTHR39611:SF2">
    <property type="entry name" value="HYDROXYPROLINE-RICH GLYCOPROTEIN DZ-HRGP"/>
    <property type="match status" value="1"/>
</dbReference>
<dbReference type="OrthoDB" id="5420895at2759"/>
<evidence type="ECO:0000313" key="3">
    <source>
        <dbReference type="EMBL" id="KAJ5175654.1"/>
    </source>
</evidence>
<dbReference type="Pfam" id="PF24355">
    <property type="entry name" value="DUF7514"/>
    <property type="match status" value="1"/>
</dbReference>
<dbReference type="GeneID" id="81422832"/>
<protein>
    <recommendedName>
        <fullName evidence="2">DUF7514 domain-containing protein</fullName>
    </recommendedName>
</protein>
<dbReference type="AlphaFoldDB" id="A0A9W9LTZ5"/>